<organism evidence="2 3">
    <name type="scientific">Acropora cervicornis</name>
    <name type="common">Staghorn coral</name>
    <dbReference type="NCBI Taxonomy" id="6130"/>
    <lineage>
        <taxon>Eukaryota</taxon>
        <taxon>Metazoa</taxon>
        <taxon>Cnidaria</taxon>
        <taxon>Anthozoa</taxon>
        <taxon>Hexacorallia</taxon>
        <taxon>Scleractinia</taxon>
        <taxon>Astrocoeniina</taxon>
        <taxon>Acroporidae</taxon>
        <taxon>Acropora</taxon>
    </lineage>
</organism>
<dbReference type="EMBL" id="JARQWQ010000105">
    <property type="protein sequence ID" value="KAK2550845.1"/>
    <property type="molecule type" value="Genomic_DNA"/>
</dbReference>
<protein>
    <submittedName>
        <fullName evidence="2">Uncharacterized protein</fullName>
    </submittedName>
</protein>
<dbReference type="AlphaFoldDB" id="A0AAD9PXD9"/>
<evidence type="ECO:0000313" key="3">
    <source>
        <dbReference type="Proteomes" id="UP001249851"/>
    </source>
</evidence>
<feature type="region of interest" description="Disordered" evidence="1">
    <location>
        <begin position="84"/>
        <end position="105"/>
    </location>
</feature>
<keyword evidence="3" id="KW-1185">Reference proteome</keyword>
<proteinExistence type="predicted"/>
<reference evidence="2" key="2">
    <citation type="journal article" date="2023" name="Science">
        <title>Genomic signatures of disease resistance in endangered staghorn corals.</title>
        <authorList>
            <person name="Vollmer S.V."/>
            <person name="Selwyn J.D."/>
            <person name="Despard B.A."/>
            <person name="Roesel C.L."/>
        </authorList>
    </citation>
    <scope>NUCLEOTIDE SEQUENCE</scope>
    <source>
        <strain evidence="2">K2</strain>
    </source>
</reference>
<name>A0AAD9PXD9_ACRCE</name>
<accession>A0AAD9PXD9</accession>
<reference evidence="2" key="1">
    <citation type="journal article" date="2023" name="G3 (Bethesda)">
        <title>Whole genome assembly and annotation of the endangered Caribbean coral Acropora cervicornis.</title>
        <authorList>
            <person name="Selwyn J.D."/>
            <person name="Vollmer S.V."/>
        </authorList>
    </citation>
    <scope>NUCLEOTIDE SEQUENCE</scope>
    <source>
        <strain evidence="2">K2</strain>
    </source>
</reference>
<sequence>MKSEYQWLDKYDQFVEERLVKCSKAITDTIHRNKPPLFGTTENPASNKIRNQISVLNSDCNLFVRLYITCQARKGNLQEFFRHESHGGPPSLSCAAKMRSGQKSE</sequence>
<evidence type="ECO:0000256" key="1">
    <source>
        <dbReference type="SAM" id="MobiDB-lite"/>
    </source>
</evidence>
<gene>
    <name evidence="2" type="ORF">P5673_028360</name>
</gene>
<evidence type="ECO:0000313" key="2">
    <source>
        <dbReference type="EMBL" id="KAK2550845.1"/>
    </source>
</evidence>
<comment type="caution">
    <text evidence="2">The sequence shown here is derived from an EMBL/GenBank/DDBJ whole genome shotgun (WGS) entry which is preliminary data.</text>
</comment>
<dbReference type="Proteomes" id="UP001249851">
    <property type="component" value="Unassembled WGS sequence"/>
</dbReference>